<dbReference type="EMBL" id="CP127247">
    <property type="protein sequence ID" value="WIY27580.1"/>
    <property type="molecule type" value="Genomic_DNA"/>
</dbReference>
<dbReference type="AlphaFoldDB" id="A0A9Y2L430"/>
<dbReference type="KEGG" id="ppso:QPJ95_10290"/>
<proteinExistence type="predicted"/>
<evidence type="ECO:0008006" key="3">
    <source>
        <dbReference type="Google" id="ProtNLM"/>
    </source>
</evidence>
<protein>
    <recommendedName>
        <fullName evidence="3">IS110 family transposase</fullName>
    </recommendedName>
</protein>
<evidence type="ECO:0000313" key="1">
    <source>
        <dbReference type="EMBL" id="WIY27580.1"/>
    </source>
</evidence>
<organism evidence="1 2">
    <name type="scientific">Parasedimentitalea psychrophila</name>
    <dbReference type="NCBI Taxonomy" id="2997337"/>
    <lineage>
        <taxon>Bacteria</taxon>
        <taxon>Pseudomonadati</taxon>
        <taxon>Pseudomonadota</taxon>
        <taxon>Alphaproteobacteria</taxon>
        <taxon>Rhodobacterales</taxon>
        <taxon>Paracoccaceae</taxon>
        <taxon>Parasedimentitalea</taxon>
    </lineage>
</organism>
<dbReference type="Proteomes" id="UP001238334">
    <property type="component" value="Chromosome"/>
</dbReference>
<sequence>MPELGTFSGTQAASLAGLTPISRQSAFH</sequence>
<keyword evidence="2" id="KW-1185">Reference proteome</keyword>
<accession>A0A9Y2L430</accession>
<evidence type="ECO:0000313" key="2">
    <source>
        <dbReference type="Proteomes" id="UP001238334"/>
    </source>
</evidence>
<gene>
    <name evidence="1" type="ORF">QPJ95_10290</name>
</gene>
<name>A0A9Y2L430_9RHOB</name>
<reference evidence="1 2" key="1">
    <citation type="submission" date="2023-06" db="EMBL/GenBank/DDBJ databases">
        <title>Parasedimentitalea psychrophila sp. nov., a psychrophilic bacterium isolated from deep-sea sediment.</title>
        <authorList>
            <person name="Li A."/>
        </authorList>
    </citation>
    <scope>NUCLEOTIDE SEQUENCE [LARGE SCALE GENOMIC DNA]</scope>
    <source>
        <strain evidence="1 2">QS115</strain>
    </source>
</reference>